<dbReference type="EMBL" id="LXQA010088964">
    <property type="protein sequence ID" value="MCI13621.1"/>
    <property type="molecule type" value="Genomic_DNA"/>
</dbReference>
<proteinExistence type="predicted"/>
<name>A0A392PNF1_9FABA</name>
<reference evidence="1 2" key="1">
    <citation type="journal article" date="2018" name="Front. Plant Sci.">
        <title>Red Clover (Trifolium pratense) and Zigzag Clover (T. medium) - A Picture of Genomic Similarities and Differences.</title>
        <authorList>
            <person name="Dluhosova J."/>
            <person name="Istvanek J."/>
            <person name="Nedelnik J."/>
            <person name="Repkova J."/>
        </authorList>
    </citation>
    <scope>NUCLEOTIDE SEQUENCE [LARGE SCALE GENOMIC DNA]</scope>
    <source>
        <strain evidence="2">cv. 10/8</strain>
        <tissue evidence="1">Leaf</tissue>
    </source>
</reference>
<evidence type="ECO:0000313" key="2">
    <source>
        <dbReference type="Proteomes" id="UP000265520"/>
    </source>
</evidence>
<protein>
    <submittedName>
        <fullName evidence="1">Uncharacterized protein</fullName>
    </submittedName>
</protein>
<evidence type="ECO:0000313" key="1">
    <source>
        <dbReference type="EMBL" id="MCI13621.1"/>
    </source>
</evidence>
<dbReference type="AlphaFoldDB" id="A0A392PNF1"/>
<keyword evidence="2" id="KW-1185">Reference proteome</keyword>
<accession>A0A392PNF1</accession>
<comment type="caution">
    <text evidence="1">The sequence shown here is derived from an EMBL/GenBank/DDBJ whole genome shotgun (WGS) entry which is preliminary data.</text>
</comment>
<dbReference type="Proteomes" id="UP000265520">
    <property type="component" value="Unassembled WGS sequence"/>
</dbReference>
<organism evidence="1 2">
    <name type="scientific">Trifolium medium</name>
    <dbReference type="NCBI Taxonomy" id="97028"/>
    <lineage>
        <taxon>Eukaryota</taxon>
        <taxon>Viridiplantae</taxon>
        <taxon>Streptophyta</taxon>
        <taxon>Embryophyta</taxon>
        <taxon>Tracheophyta</taxon>
        <taxon>Spermatophyta</taxon>
        <taxon>Magnoliopsida</taxon>
        <taxon>eudicotyledons</taxon>
        <taxon>Gunneridae</taxon>
        <taxon>Pentapetalae</taxon>
        <taxon>rosids</taxon>
        <taxon>fabids</taxon>
        <taxon>Fabales</taxon>
        <taxon>Fabaceae</taxon>
        <taxon>Papilionoideae</taxon>
        <taxon>50 kb inversion clade</taxon>
        <taxon>NPAAA clade</taxon>
        <taxon>Hologalegina</taxon>
        <taxon>IRL clade</taxon>
        <taxon>Trifolieae</taxon>
        <taxon>Trifolium</taxon>
    </lineage>
</organism>
<sequence>MDLKGQELVKGEVNQLMTQMNLLIRVHIEETKDTTKEVQDSIDDEHLTFNGGIPYVNGHPLPRQVQERQEASLGVDESTRRHP</sequence>